<organism evidence="4">
    <name type="scientific">uncultured Planctomycetota bacterium</name>
    <dbReference type="NCBI Taxonomy" id="120965"/>
    <lineage>
        <taxon>Bacteria</taxon>
        <taxon>Pseudomonadati</taxon>
        <taxon>Planctomycetota</taxon>
        <taxon>environmental samples</taxon>
    </lineage>
</organism>
<dbReference type="AlphaFoldDB" id="H5SIH9"/>
<dbReference type="Pfam" id="PF01297">
    <property type="entry name" value="ZnuA"/>
    <property type="match status" value="1"/>
</dbReference>
<dbReference type="InterPro" id="IPR006127">
    <property type="entry name" value="ZnuA-like"/>
</dbReference>
<dbReference type="SUPFAM" id="SSF53807">
    <property type="entry name" value="Helical backbone' metal receptor"/>
    <property type="match status" value="1"/>
</dbReference>
<comment type="similarity">
    <text evidence="1">Belongs to the bacterial solute-binding protein 9 family.</text>
</comment>
<dbReference type="GO" id="GO:0030001">
    <property type="term" value="P:metal ion transport"/>
    <property type="evidence" value="ECO:0007669"/>
    <property type="project" value="InterPro"/>
</dbReference>
<reference evidence="4" key="2">
    <citation type="journal article" date="2012" name="PLoS ONE">
        <title>A Deeply Branching Thermophilic Bacterium with an Ancient Acetyl-CoA Pathway Dominates a Subsurface Ecosystem.</title>
        <authorList>
            <person name="Takami H."/>
            <person name="Noguchi H."/>
            <person name="Takaki Y."/>
            <person name="Uchiyama I."/>
            <person name="Toyoda A."/>
            <person name="Nishi S."/>
            <person name="Chee G.-J."/>
            <person name="Arai W."/>
            <person name="Nunoura T."/>
            <person name="Itoh T."/>
            <person name="Hattori M."/>
            <person name="Takai K."/>
        </authorList>
    </citation>
    <scope>NUCLEOTIDE SEQUENCE</scope>
</reference>
<dbReference type="PANTHER" id="PTHR42953">
    <property type="entry name" value="HIGH-AFFINITY ZINC UPTAKE SYSTEM PROTEIN ZNUA-RELATED"/>
    <property type="match status" value="1"/>
</dbReference>
<dbReference type="InterPro" id="IPR050492">
    <property type="entry name" value="Bact_metal-bind_prot9"/>
</dbReference>
<sequence length="244" mass="27520">MLNGADLVIANGLGLEGFLMPMVRGSGRRDLRVLRVAEELRKQGVSLIEVPGYEHHGHVHGPGADPHVWLGLEEAQQIAQVICDTLCELKPEHRQIFTQRLGEVCERLRELKKLADPLRETTGALATAHDAFRYLGRSIFGSDYEDRLLAVRGLHGEELSPAEFTKLVQACRQKKVRALATEPGSAPTILHRLQESLGEKLAIIELDPIETAEPDPKKRFYVSPDWYFTQMETNLRKLREVYKP</sequence>
<dbReference type="GO" id="GO:0046872">
    <property type="term" value="F:metal ion binding"/>
    <property type="evidence" value="ECO:0007669"/>
    <property type="project" value="InterPro"/>
</dbReference>
<name>H5SIH9_9BACT</name>
<accession>H5SIH9</accession>
<evidence type="ECO:0000313" key="4">
    <source>
        <dbReference type="EMBL" id="BAL55965.1"/>
    </source>
</evidence>
<protein>
    <submittedName>
        <fullName evidence="4">Periplasmic solute binding protein</fullName>
    </submittedName>
</protein>
<proteinExistence type="inferred from homology"/>
<dbReference type="Gene3D" id="3.40.50.1980">
    <property type="entry name" value="Nitrogenase molybdenum iron protein domain"/>
    <property type="match status" value="2"/>
</dbReference>
<evidence type="ECO:0000256" key="2">
    <source>
        <dbReference type="ARBA" id="ARBA00022448"/>
    </source>
</evidence>
<reference evidence="4" key="1">
    <citation type="journal article" date="2005" name="Environ. Microbiol.">
        <title>Genetic and functional properties of uncultivated thermophilic crenarchaeotes from a subsurface gold mine as revealed by analysis of genome fragments.</title>
        <authorList>
            <person name="Nunoura T."/>
            <person name="Hirayama H."/>
            <person name="Takami H."/>
            <person name="Oida H."/>
            <person name="Nishi S."/>
            <person name="Shimamura S."/>
            <person name="Suzuki Y."/>
            <person name="Inagaki F."/>
            <person name="Takai K."/>
            <person name="Nealson K.H."/>
            <person name="Horikoshi K."/>
        </authorList>
    </citation>
    <scope>NUCLEOTIDE SEQUENCE</scope>
</reference>
<keyword evidence="3" id="KW-0732">Signal</keyword>
<keyword evidence="2" id="KW-0813">Transport</keyword>
<evidence type="ECO:0000256" key="1">
    <source>
        <dbReference type="ARBA" id="ARBA00011028"/>
    </source>
</evidence>
<evidence type="ECO:0000256" key="3">
    <source>
        <dbReference type="ARBA" id="ARBA00022729"/>
    </source>
</evidence>
<dbReference type="PANTHER" id="PTHR42953:SF3">
    <property type="entry name" value="HIGH-AFFINITY ZINC UPTAKE SYSTEM PROTEIN ZNUA"/>
    <property type="match status" value="1"/>
</dbReference>
<dbReference type="EMBL" id="AP011734">
    <property type="protein sequence ID" value="BAL55965.1"/>
    <property type="molecule type" value="Genomic_DNA"/>
</dbReference>
<gene>
    <name evidence="4" type="ORF">HGMM_F33C03C08</name>
</gene>